<dbReference type="AlphaFoldDB" id="A0AAW2PBB0"/>
<proteinExistence type="predicted"/>
<accession>A0AAW2PBB0</accession>
<sequence length="200" mass="22185">MVRDTRHRVLGHGGLRRLGYSLISASRLSQRVGNYGGKISRVQIAVAFIQVDYIASADRGFADPKGVRKSSGKGRDCVAETLSGELRMWRVYRSISKMISIDASIVIFSECMLLADLGLAEQESRLQGVSICRAAPPISHLLFADDTLIFCQASLEHFRAIKEVLEVYRLASRQEINFSKSSVAFSKSTGRIFVIALWTI</sequence>
<reference evidence="1" key="2">
    <citation type="journal article" date="2024" name="Plant">
        <title>Genomic evolution and insights into agronomic trait innovations of Sesamum species.</title>
        <authorList>
            <person name="Miao H."/>
            <person name="Wang L."/>
            <person name="Qu L."/>
            <person name="Liu H."/>
            <person name="Sun Y."/>
            <person name="Le M."/>
            <person name="Wang Q."/>
            <person name="Wei S."/>
            <person name="Zheng Y."/>
            <person name="Lin W."/>
            <person name="Duan Y."/>
            <person name="Cao H."/>
            <person name="Xiong S."/>
            <person name="Wang X."/>
            <person name="Wei L."/>
            <person name="Li C."/>
            <person name="Ma Q."/>
            <person name="Ju M."/>
            <person name="Zhao R."/>
            <person name="Li G."/>
            <person name="Mu C."/>
            <person name="Tian Q."/>
            <person name="Mei H."/>
            <person name="Zhang T."/>
            <person name="Gao T."/>
            <person name="Zhang H."/>
        </authorList>
    </citation>
    <scope>NUCLEOTIDE SEQUENCE</scope>
    <source>
        <strain evidence="1">KEN8</strain>
    </source>
</reference>
<dbReference type="EMBL" id="JACGWM010000009">
    <property type="protein sequence ID" value="KAL0352450.1"/>
    <property type="molecule type" value="Genomic_DNA"/>
</dbReference>
<evidence type="ECO:0000313" key="1">
    <source>
        <dbReference type="EMBL" id="KAL0352450.1"/>
    </source>
</evidence>
<reference evidence="1" key="1">
    <citation type="submission" date="2020-06" db="EMBL/GenBank/DDBJ databases">
        <authorList>
            <person name="Li T."/>
            <person name="Hu X."/>
            <person name="Zhang T."/>
            <person name="Song X."/>
            <person name="Zhang H."/>
            <person name="Dai N."/>
            <person name="Sheng W."/>
            <person name="Hou X."/>
            <person name="Wei L."/>
        </authorList>
    </citation>
    <scope>NUCLEOTIDE SEQUENCE</scope>
    <source>
        <strain evidence="1">KEN8</strain>
        <tissue evidence="1">Leaf</tissue>
    </source>
</reference>
<organism evidence="1">
    <name type="scientific">Sesamum calycinum</name>
    <dbReference type="NCBI Taxonomy" id="2727403"/>
    <lineage>
        <taxon>Eukaryota</taxon>
        <taxon>Viridiplantae</taxon>
        <taxon>Streptophyta</taxon>
        <taxon>Embryophyta</taxon>
        <taxon>Tracheophyta</taxon>
        <taxon>Spermatophyta</taxon>
        <taxon>Magnoliopsida</taxon>
        <taxon>eudicotyledons</taxon>
        <taxon>Gunneridae</taxon>
        <taxon>Pentapetalae</taxon>
        <taxon>asterids</taxon>
        <taxon>lamiids</taxon>
        <taxon>Lamiales</taxon>
        <taxon>Pedaliaceae</taxon>
        <taxon>Sesamum</taxon>
    </lineage>
</organism>
<evidence type="ECO:0008006" key="2">
    <source>
        <dbReference type="Google" id="ProtNLM"/>
    </source>
</evidence>
<gene>
    <name evidence="1" type="ORF">Scaly_1633700</name>
</gene>
<comment type="caution">
    <text evidence="1">The sequence shown here is derived from an EMBL/GenBank/DDBJ whole genome shotgun (WGS) entry which is preliminary data.</text>
</comment>
<protein>
    <recommendedName>
        <fullName evidence="2">Reverse transcriptase domain-containing protein</fullName>
    </recommendedName>
</protein>
<name>A0AAW2PBB0_9LAMI</name>